<proteinExistence type="predicted"/>
<dbReference type="SUPFAM" id="SSF47576">
    <property type="entry name" value="Calponin-homology domain, CH-domain"/>
    <property type="match status" value="2"/>
</dbReference>
<feature type="domain" description="Calponin-homology (CH)" evidence="2">
    <location>
        <begin position="160"/>
        <end position="356"/>
    </location>
</feature>
<keyword evidence="4" id="KW-1185">Reference proteome</keyword>
<organism evidence="3 4">
    <name type="scientific">Myodes glareolus</name>
    <name type="common">Bank vole</name>
    <name type="synonym">Clethrionomys glareolus</name>
    <dbReference type="NCBI Taxonomy" id="447135"/>
    <lineage>
        <taxon>Eukaryota</taxon>
        <taxon>Metazoa</taxon>
        <taxon>Chordata</taxon>
        <taxon>Craniata</taxon>
        <taxon>Vertebrata</taxon>
        <taxon>Euteleostomi</taxon>
        <taxon>Mammalia</taxon>
        <taxon>Eutheria</taxon>
        <taxon>Euarchontoglires</taxon>
        <taxon>Glires</taxon>
        <taxon>Rodentia</taxon>
        <taxon>Myomorpha</taxon>
        <taxon>Muroidea</taxon>
        <taxon>Cricetidae</taxon>
        <taxon>Arvicolinae</taxon>
        <taxon>Myodes</taxon>
    </lineage>
</organism>
<evidence type="ECO:0000259" key="2">
    <source>
        <dbReference type="PROSITE" id="PS50021"/>
    </source>
</evidence>
<dbReference type="Proteomes" id="UP001488838">
    <property type="component" value="Unassembled WGS sequence"/>
</dbReference>
<evidence type="ECO:0000256" key="1">
    <source>
        <dbReference type="SAM" id="MobiDB-lite"/>
    </source>
</evidence>
<comment type="caution">
    <text evidence="3">The sequence shown here is derived from an EMBL/GenBank/DDBJ whole genome shotgun (WGS) entry which is preliminary data.</text>
</comment>
<gene>
    <name evidence="3" type="ORF">U0070_011368</name>
</gene>
<evidence type="ECO:0000313" key="4">
    <source>
        <dbReference type="Proteomes" id="UP001488838"/>
    </source>
</evidence>
<reference evidence="3 4" key="1">
    <citation type="journal article" date="2023" name="bioRxiv">
        <title>Conserved and derived expression patterns and positive selection on dental genes reveal complex evolutionary context of ever-growing rodent molars.</title>
        <authorList>
            <person name="Calamari Z.T."/>
            <person name="Song A."/>
            <person name="Cohen E."/>
            <person name="Akter M."/>
            <person name="Roy R.D."/>
            <person name="Hallikas O."/>
            <person name="Christensen M.M."/>
            <person name="Li P."/>
            <person name="Marangoni P."/>
            <person name="Jernvall J."/>
            <person name="Klein O.D."/>
        </authorList>
    </citation>
    <scope>NUCLEOTIDE SEQUENCE [LARGE SCALE GENOMIC DNA]</scope>
    <source>
        <strain evidence="3">V071</strain>
    </source>
</reference>
<accession>A0AAW0HY97</accession>
<dbReference type="Gene3D" id="1.10.418.10">
    <property type="entry name" value="Calponin-like domain"/>
    <property type="match status" value="1"/>
</dbReference>
<dbReference type="InterPro" id="IPR001715">
    <property type="entry name" value="CH_dom"/>
</dbReference>
<feature type="region of interest" description="Disordered" evidence="1">
    <location>
        <begin position="67"/>
        <end position="95"/>
    </location>
</feature>
<evidence type="ECO:0000313" key="3">
    <source>
        <dbReference type="EMBL" id="KAK7807023.1"/>
    </source>
</evidence>
<dbReference type="EMBL" id="JBBHLL010000283">
    <property type="protein sequence ID" value="KAK7807023.1"/>
    <property type="molecule type" value="Genomic_DNA"/>
</dbReference>
<dbReference type="InterPro" id="IPR036872">
    <property type="entry name" value="CH_dom_sf"/>
</dbReference>
<protein>
    <recommendedName>
        <fullName evidence="2">Calponin-homology (CH) domain-containing protein</fullName>
    </recommendedName>
</protein>
<dbReference type="PROSITE" id="PS50021">
    <property type="entry name" value="CH"/>
    <property type="match status" value="1"/>
</dbReference>
<feature type="compositionally biased region" description="Polar residues" evidence="1">
    <location>
        <begin position="67"/>
        <end position="92"/>
    </location>
</feature>
<name>A0AAW0HY97_MYOGA</name>
<dbReference type="AlphaFoldDB" id="A0AAW0HY97"/>
<sequence>MMEQFREAELLQDPNGLSTDITERSILNLYPMGSAEALELPGPTFNGQMQLETSPECEVQNDLMLQSNGSQYSPNEVRENSPSVSPTANSTAPFGLKPRSDPALILPPISFNKLTQAQTWDNSSYSVPSEGDTDNVFLRPQRNLESIDPQFTIRRKMEQMREEKELVEQLREVLGVEQLRESIEMRLKVTLHEDLGAALMDGVVLCHLANHIRPRSVASIHVPSPAVVSKARERETVIRQTLFAWSCWLKMPVGSPGVCPEPFHWAPYNQKNGVKQGVGGSSTFSKGRLLKNTSMLELCGLRFVSFWSTVVPSAPNAAWPKLSMAKCRRNVENFLEACRKLGVPEVTPDLVQMATF</sequence>